<sequence>MPPLNATLDELVDYLKDKAQRYAAIAQGHIQRSEVYAAGTDQTRPNAVFAAKYQDAARQALQLAQQYADYATWFAMLRPLDQAAPGDQILVPATFLRRAADEDFPGEAFVRVAGASDPLRLPIQPAAVSA</sequence>
<dbReference type="Proteomes" id="UP000217311">
    <property type="component" value="Chromosome"/>
</dbReference>
<evidence type="ECO:0000313" key="1">
    <source>
        <dbReference type="EMBL" id="ATC34081.1"/>
    </source>
</evidence>
<reference evidence="2" key="1">
    <citation type="submission" date="2017-09" db="EMBL/GenBank/DDBJ databases">
        <title>Genome evolution observed in wild isolates of Caulobacter crescentus.</title>
        <authorList>
            <person name="Ely B."/>
            <person name="Wilson K."/>
            <person name="Scott D."/>
        </authorList>
    </citation>
    <scope>NUCLEOTIDE SEQUENCE [LARGE SCALE GENOMIC DNA]</scope>
    <source>
        <strain evidence="2">CB13b1a</strain>
    </source>
</reference>
<gene>
    <name evidence="1" type="ORF">CA606_18065</name>
</gene>
<accession>A0A290MPZ5</accession>
<proteinExistence type="predicted"/>
<dbReference type="RefSeq" id="WP_096053431.1">
    <property type="nucleotide sequence ID" value="NZ_CP023315.3"/>
</dbReference>
<name>A0A290MPZ5_CAUVI</name>
<dbReference type="EMBL" id="CP023315">
    <property type="protein sequence ID" value="ATC34081.1"/>
    <property type="molecule type" value="Genomic_DNA"/>
</dbReference>
<protein>
    <submittedName>
        <fullName evidence="1">Uncharacterized protein</fullName>
    </submittedName>
</protein>
<organism evidence="1 2">
    <name type="scientific">Caulobacter vibrioides</name>
    <name type="common">Caulobacter crescentus</name>
    <dbReference type="NCBI Taxonomy" id="155892"/>
    <lineage>
        <taxon>Bacteria</taxon>
        <taxon>Pseudomonadati</taxon>
        <taxon>Pseudomonadota</taxon>
        <taxon>Alphaproteobacteria</taxon>
        <taxon>Caulobacterales</taxon>
        <taxon>Caulobacteraceae</taxon>
        <taxon>Caulobacter</taxon>
    </lineage>
</organism>
<dbReference type="AlphaFoldDB" id="A0A290MPZ5"/>
<evidence type="ECO:0000313" key="2">
    <source>
        <dbReference type="Proteomes" id="UP000217311"/>
    </source>
</evidence>